<keyword evidence="4" id="KW-1185">Reference proteome</keyword>
<evidence type="ECO:0000259" key="2">
    <source>
        <dbReference type="Pfam" id="PF14222"/>
    </source>
</evidence>
<dbReference type="PANTHER" id="PTHR12295">
    <property type="entry name" value="FURRY-RELATED"/>
    <property type="match status" value="1"/>
</dbReference>
<dbReference type="InterPro" id="IPR025614">
    <property type="entry name" value="Cell_morpho_N"/>
</dbReference>
<dbReference type="Pfam" id="PF14222">
    <property type="entry name" value="MOR2-PAG1_N"/>
    <property type="match status" value="1"/>
</dbReference>
<reference evidence="3 4" key="1">
    <citation type="submission" date="2023-09" db="EMBL/GenBank/DDBJ databases">
        <title>Pangenome analysis of Batrachochytrium dendrobatidis and related Chytrids.</title>
        <authorList>
            <person name="Yacoub M.N."/>
            <person name="Stajich J.E."/>
            <person name="James T.Y."/>
        </authorList>
    </citation>
    <scope>NUCLEOTIDE SEQUENCE [LARGE SCALE GENOMIC DNA]</scope>
    <source>
        <strain evidence="3 4">JEL0888</strain>
    </source>
</reference>
<dbReference type="Proteomes" id="UP001527925">
    <property type="component" value="Unassembled WGS sequence"/>
</dbReference>
<evidence type="ECO:0000313" key="4">
    <source>
        <dbReference type="Proteomes" id="UP001527925"/>
    </source>
</evidence>
<name>A0ABR4N307_9FUNG</name>
<evidence type="ECO:0000256" key="1">
    <source>
        <dbReference type="SAM" id="MobiDB-lite"/>
    </source>
</evidence>
<sequence>MYSPHAVVNNVVEVDKLYVQKLRESIDEMSAIKQNAIMNEDYTTADQMRLKITALQFQLMKMEDQLGADVLTNVITQWQGDFCAAIQSGLSNPVLFPKFIGINILQSPFHIDFLELVKAVPRNYCDSIIRAILIINPQDLPDAPKSPYGWDFVSKKIPSLSLKSADIVDAVKATVTLMVFDIITAILGLTNGSDIRRETHDLILRHGFNYFHFIAQRRMNPDSEGRIFEKIFIRLSVIIGDVASMARRDLYRYTASYLDPAKKISPEETVLVLSSVRYISARPANEDEASALVALMRDLAAFHDKTRKLPLRLAAIQALERLMQSLDYTGSRAAFEAALCSEIHELYKKARKWASNDDERPAALRILVAILVNSRFEFFAQNMDAFLNTDLCPKGKVKPHAYDSILQLLRGRYYADTREHWRQRANGTFEFGRSYGSLTRAPEDQSLGGVANRLNVICELLFFRRKGIIPDDSLDVCSDIVVQIAAHNLQIGLKLVSELMNTQSIDSGPDVFFIGVRALRTIVNPQSGFTTYAFSRNDPNFETIIKDFPFELEINFTHILNYIDLQVGLNTLGTSGQVLDPSSTATTIKQVVPLMGNFTSDQRTQEDILAMLSSAAETASNVGSAIDEAADSVAPLSPGAGPVRPQVGLARTPTARLMRSSLQPGGTLTRVVSADMSSRRDSQFSLLDTYRDSYRRDSQLGLSPLVVPTFTQDVSTKETNEKVLATIKQWFEVCHAENKMPTKYMVTTPLIDQARIRKRAALKLKPEQRLAVRLLKEVIRVLPYIPAPEFIGGSLFIGAYLLHPLDDVASETAVSMRTIFEMYPPLRIGIINGFINYLNSTIFQDDISVCTHITFLAQITKIWVTDFENAGPVVQDSFSRVSCKVDAYLLIALGRPSVRIRKPALQILLDLYTIQQSFDSHQITPREMPLAAILIQMETAVCKQGVYSFLEKSLLGHLLSPRTASALSPLTLLEVASSDFSVLFRHYLGELAQLFVLYGRSKATRHCAKFLRILALPQVLSPPANPSPEDASTHKSYMMLLLALSGVPLVSEIDYNPTGALANSEETLFHQIKAALPQLIANDNFAEVKPVLEGMFCVHRSVIQMLMIELQQCYAEVRHNPAKIMNKRIIDNILYAMRRISQNPRFDQALEDEPISPVATLIDLFGEFLVYAGAPLSDVGFLSTGPVWRLKTAINFCVIAQRFAESLFSVKRGIQRRVVITQDFTELEEFERRLWPVEGRRATLAHIREWYEIVLELAPSMQGNPDARKPAAQRKKLLRKAGLAAEKIMALGNIYVNDSVASNQLTWFTMLESNGYRVFTPEFLYSCDEALGTVLASSYSTTGVHSQVFFEAVFEQILPRLDESPRLHLYGNTRRMSYAEDYFASMHSLPPKSTGEAAALMYPDIRRDDAIKLRQHFGSLLFFGLFNLLNTSKIVRGRSLVFVRELLQMFSHDDTFDIEAYFSGFTGGFYSGVGLALRPKILEISNTTSTLFAADSGSFLWEAVRCYRSAQNQKTSSTLIPTKRWVMELIAPWCRFADFSSLSDDIVNAEFFRFLMDIGFSDGSEHQDYVHTCWSEVAKSSENGSTNTAVMIDVVLQVSARYEKFRPQAPALMTTLFNVHPDQVADALAYHLSSRAFPWRPDGGSPRRAAPRHIKDYIATIEASPAGGMAHVDGQLTNDYTLLCRTATVLTADLLRQNFLAFAPHVPVLINYVLANLATRLQEFSPATVMLIGMIDGFVAWCHETESTNKPEFRTALESVRALMGWFEARDCELLWDLVPPSESVVNPVPGVPGIDLCNILLGIFGLVVPSIRIEVAKEAAFWAEEGYLSSDVTSRTIEFYTMLIADVSMPAEALRPLANRILDQLTVFLQLETEMLSLPSKAIAAPPSSPSSSSGAASPTEPKPPAPPGWDSLSKGKLGIKASSESLIFGIMNVHGILLEKYQITEQLVHNSHLFWPTLGLLHLPPAEFSQVYLAVIENLLFFVQNAGQAGLVSEEFLDTFKSRLADRYVGLQRMLLPALFCKNEQVQARAFEFLLIAWQRLPEAIVDGNPTGVLFTILYTSLWIFAHLYDPALDRECLVSNTELFKDMLSIKQPGMFEDVHRCLQAVVDSARSGAIMTNEFCDELFDRCLTDFISAFVPEYINNIAEFLTQAIMLDGEFGAVSLRMAAVLWRMTGAQGFQNIGSLRNMIRRLPFKIDNRPELLMLYRTVLQDKFEGMPVKDLDFASQGRTEAYPEFDPPVGSVRTAVTWFANKLGIQASNPVFLALLHK</sequence>
<feature type="compositionally biased region" description="Low complexity" evidence="1">
    <location>
        <begin position="1883"/>
        <end position="1901"/>
    </location>
</feature>
<feature type="domain" description="Cell morphogenesis protein N-terminal" evidence="2">
    <location>
        <begin position="265"/>
        <end position="400"/>
    </location>
</feature>
<gene>
    <name evidence="3" type="ORF">HK105_206608</name>
</gene>
<dbReference type="SUPFAM" id="SSF48371">
    <property type="entry name" value="ARM repeat"/>
    <property type="match status" value="1"/>
</dbReference>
<proteinExistence type="predicted"/>
<accession>A0ABR4N307</accession>
<organism evidence="3 4">
    <name type="scientific">Polyrhizophydium stewartii</name>
    <dbReference type="NCBI Taxonomy" id="2732419"/>
    <lineage>
        <taxon>Eukaryota</taxon>
        <taxon>Fungi</taxon>
        <taxon>Fungi incertae sedis</taxon>
        <taxon>Chytridiomycota</taxon>
        <taxon>Chytridiomycota incertae sedis</taxon>
        <taxon>Chytridiomycetes</taxon>
        <taxon>Rhizophydiales</taxon>
        <taxon>Rhizophydiales incertae sedis</taxon>
        <taxon>Polyrhizophydium</taxon>
    </lineage>
</organism>
<dbReference type="PANTHER" id="PTHR12295:SF30">
    <property type="entry name" value="PROTEIN FURRY"/>
    <property type="match status" value="1"/>
</dbReference>
<dbReference type="InterPro" id="IPR039867">
    <property type="entry name" value="Furry/Tao3/Mor2"/>
</dbReference>
<dbReference type="InterPro" id="IPR016024">
    <property type="entry name" value="ARM-type_fold"/>
</dbReference>
<dbReference type="EMBL" id="JADGIZ020000040">
    <property type="protein sequence ID" value="KAL2913874.1"/>
    <property type="molecule type" value="Genomic_DNA"/>
</dbReference>
<comment type="caution">
    <text evidence="3">The sequence shown here is derived from an EMBL/GenBank/DDBJ whole genome shotgun (WGS) entry which is preliminary data.</text>
</comment>
<feature type="region of interest" description="Disordered" evidence="1">
    <location>
        <begin position="1883"/>
        <end position="1913"/>
    </location>
</feature>
<evidence type="ECO:0000313" key="3">
    <source>
        <dbReference type="EMBL" id="KAL2913874.1"/>
    </source>
</evidence>
<protein>
    <recommendedName>
        <fullName evidence="2">Cell morphogenesis protein N-terminal domain-containing protein</fullName>
    </recommendedName>
</protein>